<keyword evidence="3 10" id="KW-0732">Signal</keyword>
<evidence type="ECO:0000256" key="10">
    <source>
        <dbReference type="SAM" id="SignalP"/>
    </source>
</evidence>
<dbReference type="InterPro" id="IPR013783">
    <property type="entry name" value="Ig-like_fold"/>
</dbReference>
<keyword evidence="6" id="KW-1015">Disulfide bond</keyword>
<dbReference type="Pfam" id="PF21460">
    <property type="entry name" value="IL3Rb_N"/>
    <property type="match status" value="1"/>
</dbReference>
<feature type="region of interest" description="Disordered" evidence="9">
    <location>
        <begin position="826"/>
        <end position="848"/>
    </location>
</feature>
<dbReference type="InterPro" id="IPR003961">
    <property type="entry name" value="FN3_dom"/>
</dbReference>
<dbReference type="GO" id="GO:0009897">
    <property type="term" value="C:external side of plasma membrane"/>
    <property type="evidence" value="ECO:0007669"/>
    <property type="project" value="TreeGrafter"/>
</dbReference>
<keyword evidence="4" id="KW-1133">Transmembrane helix</keyword>
<keyword evidence="12" id="KW-1185">Reference proteome</keyword>
<dbReference type="InterPro" id="IPR015321">
    <property type="entry name" value="TypeI_recpt_CBD"/>
</dbReference>
<feature type="region of interest" description="Disordered" evidence="9">
    <location>
        <begin position="502"/>
        <end position="526"/>
    </location>
</feature>
<evidence type="ECO:0000256" key="7">
    <source>
        <dbReference type="ARBA" id="ARBA00023170"/>
    </source>
</evidence>
<evidence type="ECO:0000259" key="11">
    <source>
        <dbReference type="PROSITE" id="PS50853"/>
    </source>
</evidence>
<feature type="signal peptide" evidence="10">
    <location>
        <begin position="1"/>
        <end position="29"/>
    </location>
</feature>
<evidence type="ECO:0000256" key="2">
    <source>
        <dbReference type="ARBA" id="ARBA00022692"/>
    </source>
</evidence>
<feature type="compositionally biased region" description="Low complexity" evidence="9">
    <location>
        <begin position="506"/>
        <end position="518"/>
    </location>
</feature>
<dbReference type="GeneID" id="105992113"/>
<dbReference type="PROSITE" id="PS50853">
    <property type="entry name" value="FN3"/>
    <property type="match status" value="2"/>
</dbReference>
<keyword evidence="2" id="KW-0812">Transmembrane</keyword>
<dbReference type="InterPro" id="IPR003531">
    <property type="entry name" value="Hempt_rcpt_S_F1_CS"/>
</dbReference>
<dbReference type="Pfam" id="PF09240">
    <property type="entry name" value="IL6Ra-bind"/>
    <property type="match status" value="1"/>
</dbReference>
<dbReference type="PANTHER" id="PTHR23037:SF22">
    <property type="entry name" value="CYTOKINE RECEPTOR COMMON SUBUNIT BETA"/>
    <property type="match status" value="1"/>
</dbReference>
<dbReference type="SUPFAM" id="SSF49265">
    <property type="entry name" value="Fibronectin type III"/>
    <property type="match status" value="4"/>
</dbReference>
<feature type="domain" description="Fibronectin type-III" evidence="11">
    <location>
        <begin position="344"/>
        <end position="442"/>
    </location>
</feature>
<feature type="chain" id="PRO_5010295408" evidence="10">
    <location>
        <begin position="30"/>
        <end position="893"/>
    </location>
</feature>
<evidence type="ECO:0000256" key="1">
    <source>
        <dbReference type="ARBA" id="ARBA00004479"/>
    </source>
</evidence>
<evidence type="ECO:0000256" key="3">
    <source>
        <dbReference type="ARBA" id="ARBA00022729"/>
    </source>
</evidence>
<dbReference type="Gene3D" id="2.60.40.10">
    <property type="entry name" value="Immunoglobulins"/>
    <property type="match status" value="4"/>
</dbReference>
<dbReference type="KEGG" id="dord:105992113"/>
<organism evidence="12 13">
    <name type="scientific">Dipodomys ordii</name>
    <name type="common">Ord's kangaroo rat</name>
    <dbReference type="NCBI Taxonomy" id="10020"/>
    <lineage>
        <taxon>Eukaryota</taxon>
        <taxon>Metazoa</taxon>
        <taxon>Chordata</taxon>
        <taxon>Craniata</taxon>
        <taxon>Vertebrata</taxon>
        <taxon>Euteleostomi</taxon>
        <taxon>Mammalia</taxon>
        <taxon>Eutheria</taxon>
        <taxon>Euarchontoglires</taxon>
        <taxon>Glires</taxon>
        <taxon>Rodentia</taxon>
        <taxon>Castorimorpha</taxon>
        <taxon>Heteromyidae</taxon>
        <taxon>Dipodomyinae</taxon>
        <taxon>Dipodomys</taxon>
    </lineage>
</organism>
<dbReference type="InParanoid" id="A0A1S3FX29"/>
<proteinExistence type="predicted"/>
<accession>A0A1S3FX29</accession>
<feature type="compositionally biased region" description="Pro residues" evidence="9">
    <location>
        <begin position="563"/>
        <end position="573"/>
    </location>
</feature>
<reference evidence="13" key="1">
    <citation type="submission" date="2025-08" db="UniProtKB">
        <authorList>
            <consortium name="RefSeq"/>
        </authorList>
    </citation>
    <scope>IDENTIFICATION</scope>
    <source>
        <tissue evidence="13">Kidney</tissue>
    </source>
</reference>
<protein>
    <submittedName>
        <fullName evidence="13">Cytokine receptor common subunit beta</fullName>
    </submittedName>
</protein>
<evidence type="ECO:0000313" key="13">
    <source>
        <dbReference type="RefSeq" id="XP_012880397.1"/>
    </source>
</evidence>
<dbReference type="CTD" id="1439"/>
<evidence type="ECO:0000256" key="4">
    <source>
        <dbReference type="ARBA" id="ARBA00022989"/>
    </source>
</evidence>
<dbReference type="PANTHER" id="PTHR23037">
    <property type="entry name" value="CYTOKINE RECEPTOR"/>
    <property type="match status" value="1"/>
</dbReference>
<dbReference type="InterPro" id="IPR036116">
    <property type="entry name" value="FN3_sf"/>
</dbReference>
<evidence type="ECO:0000256" key="8">
    <source>
        <dbReference type="ARBA" id="ARBA00023180"/>
    </source>
</evidence>
<evidence type="ECO:0000256" key="9">
    <source>
        <dbReference type="SAM" id="MobiDB-lite"/>
    </source>
</evidence>
<dbReference type="AlphaFoldDB" id="A0A1S3FX29"/>
<evidence type="ECO:0000313" key="12">
    <source>
        <dbReference type="Proteomes" id="UP000081671"/>
    </source>
</evidence>
<sequence length="893" mass="97007">MGDQEMAPVWGFLHMALLAVCWSPSLVTEGTVPLETLSCYNDYTSHIFCSWADTEDARKFINVTLYRRLNTDRARPVACNSTGHLPKPGCPSPRCVSRRCIIPYESFVLSDNDYFSFRPDRPLSIQSTVLLDQHVQPPSPQDIQVRSKGDEFLLNWTVALGAAPAPWLSHRDLEFEVAYKQWHHSWEDATILHSESSQVTLGPEHLTASSTYVARVRTRLSSNSGMSGRPSPWSPEVRWDSQPGDEAQPGNLQCFFDGVHMLTCSWEVRSPVIHSVSFGLFYRSSLGAKEKECSPVQKEEVGDLYTRHHCGIPVADPRAHGQYIVSVRPRTEEKNIQSSDHIQMPCPTLTVNKDGESYSLRWKTKKMYYTHIDHTFEVQYRKSTADWEASKKEILQNAHSMALPTLEPASRYVARVRVRPNYGVYNGIWSEWSEEQSWTTETVLPLWVLPLILSGVTPTLLVALRFCGLYGYRLNRKWKERLPNPSKSLLFQGGSAGLRLPDSTWAGAGRSPPSRGPWGPCPELEGGLRISEVSPLTTEDLHVNYDSPSEPDTTPADPSLPAEQPPSPPPDSPAPTGHPEKQISSFDFNGPYLGAPHTRSLPDMVGFPPSQVGGSPRPPLPSSLEYLCLPPGGQVHLVPLAQVTEHSQPASEEHQRSLEGCEESPALEAGGGPGPHPVTSEPGASGQDPKGSPAALPATPASPAVASDYVTTADMAFALPTGTTSVSSAPLVSVSDHDPSLCPQLPSGPAGAASEKPAFEGYVELPPATSHAPKSPVGGPDPPKLSSLTPNPGETREDVAPMSPHSEGLLVLQQVGDYCFLPGLGPGPLSPHSKPSSPGPGPEVGDLEQACPAKKPLCQPTAQMPAIQFFKSLKQQDYLALPPWGVSGPPEVC</sequence>
<feature type="region of interest" description="Disordered" evidence="9">
    <location>
        <begin position="221"/>
        <end position="244"/>
    </location>
</feature>
<keyword evidence="5" id="KW-0472">Membrane</keyword>
<dbReference type="InterPro" id="IPR048668">
    <property type="entry name" value="IL3RB_N"/>
</dbReference>
<keyword evidence="7 13" id="KW-0675">Receptor</keyword>
<feature type="region of interest" description="Disordered" evidence="9">
    <location>
        <begin position="541"/>
        <end position="701"/>
    </location>
</feature>
<dbReference type="GO" id="GO:0016064">
    <property type="term" value="P:immunoglobulin mediated immune response"/>
    <property type="evidence" value="ECO:0007669"/>
    <property type="project" value="TreeGrafter"/>
</dbReference>
<name>A0A1S3FX29_DIPOR</name>
<feature type="region of interest" description="Disordered" evidence="9">
    <location>
        <begin position="723"/>
        <end position="802"/>
    </location>
</feature>
<dbReference type="GO" id="GO:0004896">
    <property type="term" value="F:cytokine receptor activity"/>
    <property type="evidence" value="ECO:0007669"/>
    <property type="project" value="InterPro"/>
</dbReference>
<dbReference type="RefSeq" id="XP_012880397.1">
    <property type="nucleotide sequence ID" value="XM_013024943.1"/>
</dbReference>
<dbReference type="CDD" id="cd00063">
    <property type="entry name" value="FN3"/>
    <property type="match status" value="1"/>
</dbReference>
<keyword evidence="8" id="KW-0325">Glycoprotein</keyword>
<feature type="domain" description="Fibronectin type-III" evidence="11">
    <location>
        <begin position="137"/>
        <end position="244"/>
    </location>
</feature>
<dbReference type="PROSITE" id="PS01355">
    <property type="entry name" value="HEMATOPO_REC_S_F1"/>
    <property type="match status" value="1"/>
</dbReference>
<feature type="compositionally biased region" description="Low complexity" evidence="9">
    <location>
        <begin position="692"/>
        <end position="701"/>
    </location>
</feature>
<comment type="subcellular location">
    <subcellularLocation>
        <location evidence="1">Membrane</location>
        <topology evidence="1">Single-pass type I membrane protein</topology>
    </subcellularLocation>
</comment>
<evidence type="ECO:0000256" key="6">
    <source>
        <dbReference type="ARBA" id="ARBA00023157"/>
    </source>
</evidence>
<dbReference type="FunCoup" id="A0A1S3FX29">
    <property type="interactions" value="710"/>
</dbReference>
<evidence type="ECO:0000256" key="5">
    <source>
        <dbReference type="ARBA" id="ARBA00023136"/>
    </source>
</evidence>
<gene>
    <name evidence="13" type="primary">Csf2rb</name>
</gene>
<dbReference type="SMART" id="SM00060">
    <property type="entry name" value="FN3"/>
    <property type="match status" value="2"/>
</dbReference>
<dbReference type="Proteomes" id="UP000081671">
    <property type="component" value="Unplaced"/>
</dbReference>
<dbReference type="OrthoDB" id="8906725at2759"/>